<dbReference type="PANTHER" id="PTHR48079:SF6">
    <property type="entry name" value="NAD(P)-BINDING DOMAIN-CONTAINING PROTEIN-RELATED"/>
    <property type="match status" value="1"/>
</dbReference>
<feature type="region of interest" description="Disordered" evidence="1">
    <location>
        <begin position="250"/>
        <end position="275"/>
    </location>
</feature>
<keyword evidence="4" id="KW-1185">Reference proteome</keyword>
<dbReference type="GO" id="GO:0004029">
    <property type="term" value="F:aldehyde dehydrogenase (NAD+) activity"/>
    <property type="evidence" value="ECO:0007669"/>
    <property type="project" value="TreeGrafter"/>
</dbReference>
<dbReference type="KEGG" id="puo:RZN69_05330"/>
<proteinExistence type="predicted"/>
<evidence type="ECO:0000313" key="3">
    <source>
        <dbReference type="EMBL" id="WOO42503.1"/>
    </source>
</evidence>
<evidence type="ECO:0000313" key="4">
    <source>
        <dbReference type="Proteomes" id="UP001304300"/>
    </source>
</evidence>
<dbReference type="Gene3D" id="3.40.50.720">
    <property type="entry name" value="NAD(P)-binding Rossmann-like Domain"/>
    <property type="match status" value="1"/>
</dbReference>
<organism evidence="3 4">
    <name type="scientific">Rubellicoccus peritrichatus</name>
    <dbReference type="NCBI Taxonomy" id="3080537"/>
    <lineage>
        <taxon>Bacteria</taxon>
        <taxon>Pseudomonadati</taxon>
        <taxon>Verrucomicrobiota</taxon>
        <taxon>Opitutia</taxon>
        <taxon>Puniceicoccales</taxon>
        <taxon>Cerasicoccaceae</taxon>
        <taxon>Rubellicoccus</taxon>
    </lineage>
</organism>
<sequence length="304" mass="33195">MESSKSIVILGCGYVGAAMAEQALARGMHVIALTRNADKAAGLRAKGVQCVVEADLGSDDWHTQIEPRQDYVFNCVSSGGGGLDGYRKSYVAGQQSLLRWAAKGNIGTVIYTGATSVYSQSDGEIVDEDSTSGDLSPSGEILLEAEKVLSEGAAAAKIARWFVLRLGGIYGPGRHYLLDKLRAGETAFPGSGDFYVNMIHRDDIVSAAFALFQSPEVIKDRIYNLVDGDYPSKSEMVEWLADRLSVGKPHFDPSQSMNREGRRRNTEGKLPNRRVSTERIRSELNWKPTYPSFRDGYEEILAGS</sequence>
<dbReference type="Pfam" id="PF01370">
    <property type="entry name" value="Epimerase"/>
    <property type="match status" value="1"/>
</dbReference>
<feature type="domain" description="NAD-dependent epimerase/dehydratase" evidence="2">
    <location>
        <begin position="7"/>
        <end position="225"/>
    </location>
</feature>
<dbReference type="AlphaFoldDB" id="A0AAQ3QSI3"/>
<evidence type="ECO:0000259" key="2">
    <source>
        <dbReference type="Pfam" id="PF01370"/>
    </source>
</evidence>
<accession>A0AAQ3QSI3</accession>
<evidence type="ECO:0000256" key="1">
    <source>
        <dbReference type="SAM" id="MobiDB-lite"/>
    </source>
</evidence>
<name>A0AAQ3QSI3_9BACT</name>
<dbReference type="SUPFAM" id="SSF51735">
    <property type="entry name" value="NAD(P)-binding Rossmann-fold domains"/>
    <property type="match status" value="1"/>
</dbReference>
<protein>
    <submittedName>
        <fullName evidence="3">NAD-dependent epimerase/dehydratase family protein</fullName>
    </submittedName>
</protein>
<dbReference type="PANTHER" id="PTHR48079">
    <property type="entry name" value="PROTEIN YEEZ"/>
    <property type="match status" value="1"/>
</dbReference>
<dbReference type="EMBL" id="CP136920">
    <property type="protein sequence ID" value="WOO42503.1"/>
    <property type="molecule type" value="Genomic_DNA"/>
</dbReference>
<dbReference type="InterPro" id="IPR001509">
    <property type="entry name" value="Epimerase_deHydtase"/>
</dbReference>
<gene>
    <name evidence="3" type="ORF">RZN69_05330</name>
</gene>
<dbReference type="InterPro" id="IPR036291">
    <property type="entry name" value="NAD(P)-bd_dom_sf"/>
</dbReference>
<dbReference type="GO" id="GO:0005737">
    <property type="term" value="C:cytoplasm"/>
    <property type="evidence" value="ECO:0007669"/>
    <property type="project" value="TreeGrafter"/>
</dbReference>
<dbReference type="InterPro" id="IPR051783">
    <property type="entry name" value="NAD(P)-dependent_oxidoreduct"/>
</dbReference>
<dbReference type="Proteomes" id="UP001304300">
    <property type="component" value="Chromosome"/>
</dbReference>
<reference evidence="3 4" key="1">
    <citation type="submission" date="2023-10" db="EMBL/GenBank/DDBJ databases">
        <title>Rubellicoccus peritrichatus gen. nov., sp. nov., isolated from an algae of coral reef tank.</title>
        <authorList>
            <person name="Luo J."/>
        </authorList>
    </citation>
    <scope>NUCLEOTIDE SEQUENCE [LARGE SCALE GENOMIC DNA]</scope>
    <source>
        <strain evidence="3 4">CR14</strain>
    </source>
</reference>
<dbReference type="RefSeq" id="WP_317835025.1">
    <property type="nucleotide sequence ID" value="NZ_CP136920.1"/>
</dbReference>